<accession>A0ABZ2KSH1</accession>
<sequence>MQEQKRTSQVVPARRLRRFANDREDLEDLRRILMGPERERLAKLEGHMSPDALGKALPEAAVASQKQGEDLAWALRPTVMAAIRDAVKTEPQIFIDALVPVMGPAIRKAVTHALRSLLQQLNETLAHGLSLRGLRWRVEAARTGRPFAEIVVLRSLLYRVEQVFLVHRESGLVLHHLVAPGSPPQDPDQVAAMLSAIDAFVHDAFREEARLARFHVGELVGWVEHGPLAVLVAVVRGTAPDHYGDVMREVQERVHLQFRTDLSSFRGEVELFEQTESLLQQCLQSEMRPAANPGRSRVYSLAALACVAVVLALGIAWKAHANHVEEARFQSVTSTLRREPGLMLTDARRDGKHYAFAGLRDPLAPEPASLVAPLGVKAGDASFDFGSFYSLDPRLTERRALRVLRPPEGVTLEVDGETLVARGSAPRAWIDTARVLALALPAVSRFDTSALRNTDAERDLEAASGTLASSMVLFPLGSAEIRAEQRGALDYVARAATKLFAVARETGKTVDLVVTGHTDARGAEGLNQSLSSERAERVVREFVALGVPAENIRTVGAGVTMVPDAEACAPPAGAVGTYRGASCARRVDFRVELR</sequence>
<keyword evidence="5" id="KW-1185">Reference proteome</keyword>
<evidence type="ECO:0000256" key="2">
    <source>
        <dbReference type="SAM" id="Phobius"/>
    </source>
</evidence>
<name>A0ABZ2KSH1_9BACT</name>
<dbReference type="Pfam" id="PF00691">
    <property type="entry name" value="OmpA"/>
    <property type="match status" value="1"/>
</dbReference>
<dbReference type="PROSITE" id="PS51123">
    <property type="entry name" value="OMPA_2"/>
    <property type="match status" value="1"/>
</dbReference>
<dbReference type="RefSeq" id="WP_394850897.1">
    <property type="nucleotide sequence ID" value="NZ_CP089982.1"/>
</dbReference>
<dbReference type="PANTHER" id="PTHR30329:SF21">
    <property type="entry name" value="LIPOPROTEIN YIAD-RELATED"/>
    <property type="match status" value="1"/>
</dbReference>
<evidence type="ECO:0000259" key="3">
    <source>
        <dbReference type="PROSITE" id="PS51123"/>
    </source>
</evidence>
<keyword evidence="1 2" id="KW-0472">Membrane</keyword>
<dbReference type="InterPro" id="IPR050330">
    <property type="entry name" value="Bact_OuterMem_StrucFunc"/>
</dbReference>
<reference evidence="4 5" key="1">
    <citation type="submission" date="2021-12" db="EMBL/GenBank/DDBJ databases">
        <title>Discovery of the Pendulisporaceae a myxobacterial family with distinct sporulation behavior and unique specialized metabolism.</title>
        <authorList>
            <person name="Garcia R."/>
            <person name="Popoff A."/>
            <person name="Bader C.D."/>
            <person name="Loehr J."/>
            <person name="Walesch S."/>
            <person name="Walt C."/>
            <person name="Boldt J."/>
            <person name="Bunk B."/>
            <person name="Haeckl F.J.F.P.J."/>
            <person name="Gunesch A.P."/>
            <person name="Birkelbach J."/>
            <person name="Nuebel U."/>
            <person name="Pietschmann T."/>
            <person name="Bach T."/>
            <person name="Mueller R."/>
        </authorList>
    </citation>
    <scope>NUCLEOTIDE SEQUENCE [LARGE SCALE GENOMIC DNA]</scope>
    <source>
        <strain evidence="4 5">MSr12523</strain>
    </source>
</reference>
<dbReference type="InterPro" id="IPR006665">
    <property type="entry name" value="OmpA-like"/>
</dbReference>
<evidence type="ECO:0000313" key="5">
    <source>
        <dbReference type="Proteomes" id="UP001379533"/>
    </source>
</evidence>
<feature type="domain" description="OmpA-like" evidence="3">
    <location>
        <begin position="461"/>
        <end position="594"/>
    </location>
</feature>
<evidence type="ECO:0000313" key="4">
    <source>
        <dbReference type="EMBL" id="WXB00254.1"/>
    </source>
</evidence>
<gene>
    <name evidence="4" type="ORF">LZC95_38780</name>
</gene>
<dbReference type="PANTHER" id="PTHR30329">
    <property type="entry name" value="STATOR ELEMENT OF FLAGELLAR MOTOR COMPLEX"/>
    <property type="match status" value="1"/>
</dbReference>
<evidence type="ECO:0000256" key="1">
    <source>
        <dbReference type="PROSITE-ProRule" id="PRU00473"/>
    </source>
</evidence>
<keyword evidence="2" id="KW-0812">Transmembrane</keyword>
<dbReference type="SUPFAM" id="SSF103088">
    <property type="entry name" value="OmpA-like"/>
    <property type="match status" value="1"/>
</dbReference>
<organism evidence="4 5">
    <name type="scientific">Pendulispora brunnea</name>
    <dbReference type="NCBI Taxonomy" id="2905690"/>
    <lineage>
        <taxon>Bacteria</taxon>
        <taxon>Pseudomonadati</taxon>
        <taxon>Myxococcota</taxon>
        <taxon>Myxococcia</taxon>
        <taxon>Myxococcales</taxon>
        <taxon>Sorangiineae</taxon>
        <taxon>Pendulisporaceae</taxon>
        <taxon>Pendulispora</taxon>
    </lineage>
</organism>
<proteinExistence type="predicted"/>
<feature type="transmembrane region" description="Helical" evidence="2">
    <location>
        <begin position="298"/>
        <end position="317"/>
    </location>
</feature>
<dbReference type="Gene3D" id="3.30.1330.60">
    <property type="entry name" value="OmpA-like domain"/>
    <property type="match status" value="1"/>
</dbReference>
<protein>
    <submittedName>
        <fullName evidence="4">OmpA family protein</fullName>
    </submittedName>
</protein>
<dbReference type="InterPro" id="IPR036737">
    <property type="entry name" value="OmpA-like_sf"/>
</dbReference>
<keyword evidence="2" id="KW-1133">Transmembrane helix</keyword>
<dbReference type="EMBL" id="CP089982">
    <property type="protein sequence ID" value="WXB00254.1"/>
    <property type="molecule type" value="Genomic_DNA"/>
</dbReference>
<dbReference type="Proteomes" id="UP001379533">
    <property type="component" value="Chromosome"/>
</dbReference>
<dbReference type="CDD" id="cd07185">
    <property type="entry name" value="OmpA_C-like"/>
    <property type="match status" value="1"/>
</dbReference>